<proteinExistence type="inferred from homology"/>
<evidence type="ECO:0000259" key="8">
    <source>
        <dbReference type="PROSITE" id="PS51900"/>
    </source>
</evidence>
<dbReference type="InterPro" id="IPR010998">
    <property type="entry name" value="Integrase_recombinase_N"/>
</dbReference>
<dbReference type="GO" id="GO:0003677">
    <property type="term" value="F:DNA binding"/>
    <property type="evidence" value="ECO:0007669"/>
    <property type="project" value="UniProtKB-UniRule"/>
</dbReference>
<dbReference type="InterPro" id="IPR050090">
    <property type="entry name" value="Tyrosine_recombinase_XerCD"/>
</dbReference>
<organism evidence="9 10">
    <name type="scientific">[Clostridium] clostridioforme 90A8</name>
    <dbReference type="NCBI Taxonomy" id="999408"/>
    <lineage>
        <taxon>Bacteria</taxon>
        <taxon>Bacillati</taxon>
        <taxon>Bacillota</taxon>
        <taxon>Clostridia</taxon>
        <taxon>Lachnospirales</taxon>
        <taxon>Lachnospiraceae</taxon>
        <taxon>Enterocloster</taxon>
    </lineage>
</organism>
<accession>A0A0E2HUL0</accession>
<reference evidence="9 10" key="1">
    <citation type="submission" date="2013-01" db="EMBL/GenBank/DDBJ databases">
        <title>The Genome Sequence of Clostridium clostridioforme 90A8.</title>
        <authorList>
            <consortium name="The Broad Institute Genome Sequencing Platform"/>
            <person name="Earl A."/>
            <person name="Ward D."/>
            <person name="Feldgarden M."/>
            <person name="Gevers D."/>
            <person name="Courvalin P."/>
            <person name="Lambert T."/>
            <person name="Walker B."/>
            <person name="Young S.K."/>
            <person name="Zeng Q."/>
            <person name="Gargeya S."/>
            <person name="Fitzgerald M."/>
            <person name="Haas B."/>
            <person name="Abouelleil A."/>
            <person name="Alvarado L."/>
            <person name="Arachchi H.M."/>
            <person name="Berlin A.M."/>
            <person name="Chapman S.B."/>
            <person name="Dewar J."/>
            <person name="Goldberg J."/>
            <person name="Griggs A."/>
            <person name="Gujja S."/>
            <person name="Hansen M."/>
            <person name="Howarth C."/>
            <person name="Imamovic A."/>
            <person name="Larimer J."/>
            <person name="McCowan C."/>
            <person name="Murphy C."/>
            <person name="Neiman D."/>
            <person name="Pearson M."/>
            <person name="Priest M."/>
            <person name="Roberts A."/>
            <person name="Saif S."/>
            <person name="Shea T."/>
            <person name="Sisk P."/>
            <person name="Sykes S."/>
            <person name="Wortman J."/>
            <person name="Nusbaum C."/>
            <person name="Birren B."/>
        </authorList>
    </citation>
    <scope>NUCLEOTIDE SEQUENCE [LARGE SCALE GENOMIC DNA]</scope>
    <source>
        <strain evidence="9 10">90A8</strain>
    </source>
</reference>
<dbReference type="Gene3D" id="1.10.150.130">
    <property type="match status" value="1"/>
</dbReference>
<dbReference type="AlphaFoldDB" id="A0A0E2HUL0"/>
<dbReference type="InterPro" id="IPR011010">
    <property type="entry name" value="DNA_brk_join_enz"/>
</dbReference>
<dbReference type="InterPro" id="IPR028259">
    <property type="entry name" value="AP2-like_int_N"/>
</dbReference>
<evidence type="ECO:0000256" key="3">
    <source>
        <dbReference type="ARBA" id="ARBA00022908"/>
    </source>
</evidence>
<dbReference type="RefSeq" id="WP_002594415.1">
    <property type="nucleotide sequence ID" value="NZ_KB850987.1"/>
</dbReference>
<comment type="similarity">
    <text evidence="2">Belongs to the 'phage' integrase family.</text>
</comment>
<evidence type="ECO:0000256" key="1">
    <source>
        <dbReference type="ARBA" id="ARBA00003283"/>
    </source>
</evidence>
<sequence length="350" mass="41157">MPAYYDDKQKTYYCKFYYTDWTGQRRQKLKRGFPRQKDAKDWERNFLQKQQGTPDMTFQALYDLYTEDIMHRLKQSTIRNKRAPYERYIVPYFKEKRINEIAPADIRQWQSKILSSKLKDTYQRQIYNQLNAILNFAVRYYGLPRNPCGIAGPIGKARASRMDFWTLDEFNTFIDSIRNPHLYAAFMALYYTGMRCGELLALNLEDVDLKDGIVHISKTYHRINRQDVITSPKTTNSIRDITIPPFLVTCLSDYAERIYGIGPKDRLFQTTQSKLITAMNKYSTISGVKRIRIHDIRHSHVSLLIDMGFTPLLIAERIGDTVDMVNNIYGHLYPNRHSEVADKLQQLVSK</sequence>
<dbReference type="CDD" id="cd01189">
    <property type="entry name" value="INT_ICEBs1_C_like"/>
    <property type="match status" value="1"/>
</dbReference>
<evidence type="ECO:0008006" key="11">
    <source>
        <dbReference type="Google" id="ProtNLM"/>
    </source>
</evidence>
<evidence type="ECO:0000313" key="9">
    <source>
        <dbReference type="EMBL" id="ENZ19403.1"/>
    </source>
</evidence>
<evidence type="ECO:0000256" key="5">
    <source>
        <dbReference type="ARBA" id="ARBA00023172"/>
    </source>
</evidence>
<evidence type="ECO:0000313" key="10">
    <source>
        <dbReference type="Proteomes" id="UP000013085"/>
    </source>
</evidence>
<name>A0A0E2HUL0_9FIRM</name>
<dbReference type="GO" id="GO:0015074">
    <property type="term" value="P:DNA integration"/>
    <property type="evidence" value="ECO:0007669"/>
    <property type="project" value="UniProtKB-KW"/>
</dbReference>
<dbReference type="Pfam" id="PF14657">
    <property type="entry name" value="Arm-DNA-bind_4"/>
    <property type="match status" value="1"/>
</dbReference>
<dbReference type="InterPro" id="IPR044068">
    <property type="entry name" value="CB"/>
</dbReference>
<comment type="caution">
    <text evidence="9">The sequence shown here is derived from an EMBL/GenBank/DDBJ whole genome shotgun (WGS) entry which is preliminary data.</text>
</comment>
<feature type="domain" description="Tyr recombinase" evidence="7">
    <location>
        <begin position="160"/>
        <end position="342"/>
    </location>
</feature>
<dbReference type="PANTHER" id="PTHR30349">
    <property type="entry name" value="PHAGE INTEGRASE-RELATED"/>
    <property type="match status" value="1"/>
</dbReference>
<dbReference type="InterPro" id="IPR004107">
    <property type="entry name" value="Integrase_SAM-like_N"/>
</dbReference>
<protein>
    <recommendedName>
        <fullName evidence="11">Site-specific integrase</fullName>
    </recommendedName>
</protein>
<keyword evidence="5" id="KW-0233">DNA recombination</keyword>
<comment type="function">
    <text evidence="1">Site-specific tyrosine recombinase, which acts by catalyzing the cutting and rejoining of the recombining DNA molecules.</text>
</comment>
<dbReference type="PANTHER" id="PTHR30349:SF64">
    <property type="entry name" value="PROPHAGE INTEGRASE INTD-RELATED"/>
    <property type="match status" value="1"/>
</dbReference>
<dbReference type="InterPro" id="IPR002104">
    <property type="entry name" value="Integrase_catalytic"/>
</dbReference>
<dbReference type="Proteomes" id="UP000013085">
    <property type="component" value="Unassembled WGS sequence"/>
</dbReference>
<evidence type="ECO:0000256" key="2">
    <source>
        <dbReference type="ARBA" id="ARBA00008857"/>
    </source>
</evidence>
<dbReference type="Pfam" id="PF14659">
    <property type="entry name" value="Phage_int_SAM_3"/>
    <property type="match status" value="1"/>
</dbReference>
<evidence type="ECO:0000256" key="4">
    <source>
        <dbReference type="ARBA" id="ARBA00023125"/>
    </source>
</evidence>
<gene>
    <name evidence="9" type="ORF">HMPREF1090_00790</name>
</gene>
<dbReference type="Gene3D" id="1.10.443.10">
    <property type="entry name" value="Intergrase catalytic core"/>
    <property type="match status" value="1"/>
</dbReference>
<evidence type="ECO:0000259" key="7">
    <source>
        <dbReference type="PROSITE" id="PS51898"/>
    </source>
</evidence>
<dbReference type="GO" id="GO:0006310">
    <property type="term" value="P:DNA recombination"/>
    <property type="evidence" value="ECO:0007669"/>
    <property type="project" value="UniProtKB-KW"/>
</dbReference>
<dbReference type="PROSITE" id="PS51898">
    <property type="entry name" value="TYR_RECOMBINASE"/>
    <property type="match status" value="1"/>
</dbReference>
<dbReference type="EMBL" id="AGYR01000005">
    <property type="protein sequence ID" value="ENZ19403.1"/>
    <property type="molecule type" value="Genomic_DNA"/>
</dbReference>
<dbReference type="PATRIC" id="fig|999408.3.peg.841"/>
<dbReference type="Pfam" id="PF00589">
    <property type="entry name" value="Phage_integrase"/>
    <property type="match status" value="1"/>
</dbReference>
<evidence type="ECO:0000256" key="6">
    <source>
        <dbReference type="PROSITE-ProRule" id="PRU01248"/>
    </source>
</evidence>
<dbReference type="PROSITE" id="PS51900">
    <property type="entry name" value="CB"/>
    <property type="match status" value="1"/>
</dbReference>
<dbReference type="InterPro" id="IPR013762">
    <property type="entry name" value="Integrase-like_cat_sf"/>
</dbReference>
<dbReference type="SUPFAM" id="SSF56349">
    <property type="entry name" value="DNA breaking-rejoining enzymes"/>
    <property type="match status" value="1"/>
</dbReference>
<keyword evidence="3" id="KW-0229">DNA integration</keyword>
<dbReference type="HOGENOM" id="CLU_027562_17_0_9"/>
<feature type="domain" description="Core-binding (CB)" evidence="8">
    <location>
        <begin position="56"/>
        <end position="138"/>
    </location>
</feature>
<keyword evidence="4 6" id="KW-0238">DNA-binding</keyword>